<evidence type="ECO:0000256" key="1">
    <source>
        <dbReference type="SAM" id="SignalP"/>
    </source>
</evidence>
<accession>A0A8T0IJV8</accession>
<keyword evidence="1" id="KW-0732">Signal</keyword>
<gene>
    <name evidence="2" type="ORF">KC19_3G088500</name>
</gene>
<reference evidence="2" key="1">
    <citation type="submission" date="2020-06" db="EMBL/GenBank/DDBJ databases">
        <title>WGS assembly of Ceratodon purpureus strain R40.</title>
        <authorList>
            <person name="Carey S.B."/>
            <person name="Jenkins J."/>
            <person name="Shu S."/>
            <person name="Lovell J.T."/>
            <person name="Sreedasyam A."/>
            <person name="Maumus F."/>
            <person name="Tiley G.P."/>
            <person name="Fernandez-Pozo N."/>
            <person name="Barry K."/>
            <person name="Chen C."/>
            <person name="Wang M."/>
            <person name="Lipzen A."/>
            <person name="Daum C."/>
            <person name="Saski C.A."/>
            <person name="Payton A.C."/>
            <person name="Mcbreen J.C."/>
            <person name="Conrad R.E."/>
            <person name="Kollar L.M."/>
            <person name="Olsson S."/>
            <person name="Huttunen S."/>
            <person name="Landis J.B."/>
            <person name="Wickett N.J."/>
            <person name="Johnson M.G."/>
            <person name="Rensing S.A."/>
            <person name="Grimwood J."/>
            <person name="Schmutz J."/>
            <person name="Mcdaniel S.F."/>
        </authorList>
    </citation>
    <scope>NUCLEOTIDE SEQUENCE</scope>
    <source>
        <strain evidence="2">R40</strain>
    </source>
</reference>
<dbReference type="EMBL" id="CM026423">
    <property type="protein sequence ID" value="KAG0582818.1"/>
    <property type="molecule type" value="Genomic_DNA"/>
</dbReference>
<keyword evidence="3" id="KW-1185">Reference proteome</keyword>
<name>A0A8T0IJV8_CERPU</name>
<evidence type="ECO:0000313" key="2">
    <source>
        <dbReference type="EMBL" id="KAG0582818.1"/>
    </source>
</evidence>
<comment type="caution">
    <text evidence="2">The sequence shown here is derived from an EMBL/GenBank/DDBJ whole genome shotgun (WGS) entry which is preliminary data.</text>
</comment>
<evidence type="ECO:0000313" key="3">
    <source>
        <dbReference type="Proteomes" id="UP000822688"/>
    </source>
</evidence>
<feature type="signal peptide" evidence="1">
    <location>
        <begin position="1"/>
        <end position="20"/>
    </location>
</feature>
<sequence>MDIQVFINTTFMQLATLVLQTVLQWMPPLTATTSQGPTMHFYVGKVTRKQAVLVL</sequence>
<proteinExistence type="predicted"/>
<feature type="chain" id="PRO_5035897434" evidence="1">
    <location>
        <begin position="21"/>
        <end position="55"/>
    </location>
</feature>
<dbReference type="Proteomes" id="UP000822688">
    <property type="component" value="Chromosome 3"/>
</dbReference>
<protein>
    <submittedName>
        <fullName evidence="2">Uncharacterized protein</fullName>
    </submittedName>
</protein>
<dbReference type="AlphaFoldDB" id="A0A8T0IJV8"/>
<organism evidence="2 3">
    <name type="scientific">Ceratodon purpureus</name>
    <name type="common">Fire moss</name>
    <name type="synonym">Dicranum purpureum</name>
    <dbReference type="NCBI Taxonomy" id="3225"/>
    <lineage>
        <taxon>Eukaryota</taxon>
        <taxon>Viridiplantae</taxon>
        <taxon>Streptophyta</taxon>
        <taxon>Embryophyta</taxon>
        <taxon>Bryophyta</taxon>
        <taxon>Bryophytina</taxon>
        <taxon>Bryopsida</taxon>
        <taxon>Dicranidae</taxon>
        <taxon>Pseudoditrichales</taxon>
        <taxon>Ditrichaceae</taxon>
        <taxon>Ceratodon</taxon>
    </lineage>
</organism>